<evidence type="ECO:0000256" key="35">
    <source>
        <dbReference type="ARBA" id="ARBA00077111"/>
    </source>
</evidence>
<dbReference type="InterPro" id="IPR020556">
    <property type="entry name" value="Amidase_CS"/>
</dbReference>
<keyword evidence="42" id="KW-1185">Reference proteome</keyword>
<dbReference type="PIRSF" id="PIRSF001221">
    <property type="entry name" value="Amidase_fungi"/>
    <property type="match status" value="1"/>
</dbReference>
<protein>
    <recommendedName>
        <fullName evidence="34">Fatty-acid amide hydrolase 1</fullName>
        <ecNumber evidence="3">3.5.1.99</ecNumber>
    </recommendedName>
    <alternativeName>
        <fullName evidence="37">Anandamide amidohydrolase 1</fullName>
    </alternativeName>
    <alternativeName>
        <fullName evidence="35">Fatty acid ester hydrolase</fullName>
    </alternativeName>
    <alternativeName>
        <fullName evidence="36">Oleamide hydrolase 1</fullName>
    </alternativeName>
</protein>
<evidence type="ECO:0000256" key="39">
    <source>
        <dbReference type="PIRSR" id="PIRSR001221-2"/>
    </source>
</evidence>
<keyword evidence="7" id="KW-0443">Lipid metabolism</keyword>
<comment type="catalytic activity">
    <reaction evidence="33">
        <text>(15Z)-tetracosenamide + H2O = (15Z)-tetracosenoate + NH4(+)</text>
        <dbReference type="Rhea" id="RHEA:63028"/>
        <dbReference type="ChEBI" id="CHEBI:15377"/>
        <dbReference type="ChEBI" id="CHEBI:28938"/>
        <dbReference type="ChEBI" id="CHEBI:32392"/>
        <dbReference type="ChEBI" id="CHEBI:146166"/>
    </reaction>
    <physiologicalReaction direction="left-to-right" evidence="33">
        <dbReference type="Rhea" id="RHEA:63029"/>
    </physiologicalReaction>
</comment>
<dbReference type="AlphaFoldDB" id="A0A6P8FUI4"/>
<feature type="active site" description="Acyl-ester intermediate" evidence="38">
    <location>
        <position position="249"/>
    </location>
</feature>
<evidence type="ECO:0000256" key="18">
    <source>
        <dbReference type="ARBA" id="ARBA00051311"/>
    </source>
</evidence>
<evidence type="ECO:0000256" key="9">
    <source>
        <dbReference type="ARBA" id="ARBA00047476"/>
    </source>
</evidence>
<name>A0A6P8FUI4_CLUHA</name>
<comment type="catalytic activity">
    <reaction evidence="8">
        <text>(9Z)-octadecenoate + glycine = N-(9Z-octadecenoyl)glycine + H2O</text>
        <dbReference type="Rhea" id="RHEA:51316"/>
        <dbReference type="ChEBI" id="CHEBI:15377"/>
        <dbReference type="ChEBI" id="CHEBI:30823"/>
        <dbReference type="ChEBI" id="CHEBI:57305"/>
        <dbReference type="ChEBI" id="CHEBI:133992"/>
    </reaction>
    <physiologicalReaction direction="right-to-left" evidence="8">
        <dbReference type="Rhea" id="RHEA:51318"/>
    </physiologicalReaction>
</comment>
<comment type="catalytic activity">
    <reaction evidence="13">
        <text>(11Z,14Z)-eicosadienamide + H2O = (11Z,14Z)-eicosadienoate + NH4(+)</text>
        <dbReference type="Rhea" id="RHEA:63004"/>
        <dbReference type="ChEBI" id="CHEBI:15377"/>
        <dbReference type="ChEBI" id="CHEBI:28938"/>
        <dbReference type="ChEBI" id="CHEBI:77220"/>
        <dbReference type="ChEBI" id="CHEBI:146165"/>
    </reaction>
    <physiologicalReaction direction="left-to-right" evidence="13">
        <dbReference type="Rhea" id="RHEA:63005"/>
    </physiologicalReaction>
</comment>
<dbReference type="OrthoDB" id="6428749at2759"/>
<dbReference type="InterPro" id="IPR052096">
    <property type="entry name" value="Endocannabinoid_amidase"/>
</dbReference>
<comment type="catalytic activity">
    <reaction evidence="21">
        <text>N-tetracosanoyl-taurine + H2O = tetracosanoate + taurine</text>
        <dbReference type="Rhea" id="RHEA:63140"/>
        <dbReference type="ChEBI" id="CHEBI:15377"/>
        <dbReference type="ChEBI" id="CHEBI:31014"/>
        <dbReference type="ChEBI" id="CHEBI:132049"/>
        <dbReference type="ChEBI" id="CHEBI:507393"/>
    </reaction>
    <physiologicalReaction direction="left-to-right" evidence="21">
        <dbReference type="Rhea" id="RHEA:63141"/>
    </physiologicalReaction>
</comment>
<evidence type="ECO:0000256" key="36">
    <source>
        <dbReference type="ARBA" id="ARBA00077157"/>
    </source>
</evidence>
<dbReference type="PROSITE" id="PS00571">
    <property type="entry name" value="AMIDASES"/>
    <property type="match status" value="1"/>
</dbReference>
<comment type="similarity">
    <text evidence="2">Belongs to the amidase family.</text>
</comment>
<comment type="catalytic activity">
    <reaction evidence="15">
        <text>tetradecamide + H2O = tetradecanoate + NH4(+)</text>
        <dbReference type="Rhea" id="RHEA:62992"/>
        <dbReference type="ChEBI" id="CHEBI:15377"/>
        <dbReference type="ChEBI" id="CHEBI:28938"/>
        <dbReference type="ChEBI" id="CHEBI:30807"/>
        <dbReference type="ChEBI" id="CHEBI:137125"/>
    </reaction>
    <physiologicalReaction direction="left-to-right" evidence="15">
        <dbReference type="Rhea" id="RHEA:62993"/>
    </physiologicalReaction>
</comment>
<evidence type="ECO:0000256" key="5">
    <source>
        <dbReference type="ARBA" id="ARBA00022801"/>
    </source>
</evidence>
<evidence type="ECO:0000256" key="8">
    <source>
        <dbReference type="ARBA" id="ARBA00047450"/>
    </source>
</evidence>
<dbReference type="GO" id="GO:0004040">
    <property type="term" value="F:amidase activity"/>
    <property type="evidence" value="ECO:0007669"/>
    <property type="project" value="TreeGrafter"/>
</dbReference>
<feature type="active site" description="Charge relay system" evidence="38">
    <location>
        <position position="150"/>
    </location>
</feature>
<feature type="domain" description="Amidase" evidence="41">
    <location>
        <begin position="101"/>
        <end position="571"/>
    </location>
</feature>
<evidence type="ECO:0000256" key="12">
    <source>
        <dbReference type="ARBA" id="ARBA00050294"/>
    </source>
</evidence>
<accession>A0A6P8FUI4</accession>
<evidence type="ECO:0000256" key="24">
    <source>
        <dbReference type="ARBA" id="ARBA00052337"/>
    </source>
</evidence>
<evidence type="ECO:0000256" key="32">
    <source>
        <dbReference type="ARBA" id="ARBA00052857"/>
    </source>
</evidence>
<comment type="catalytic activity">
    <reaction evidence="31">
        <text>(11Z,14Z,17Z)-eicosatrienamide + H2O = (11Z,14Z,17Z)-eicosatrienoate + NH4(+)</text>
        <dbReference type="Rhea" id="RHEA:63000"/>
        <dbReference type="ChEBI" id="CHEBI:15377"/>
        <dbReference type="ChEBI" id="CHEBI:28938"/>
        <dbReference type="ChEBI" id="CHEBI:77223"/>
        <dbReference type="ChEBI" id="CHEBI:146164"/>
    </reaction>
    <physiologicalReaction direction="left-to-right" evidence="31">
        <dbReference type="Rhea" id="RHEA:63001"/>
    </physiologicalReaction>
</comment>
<evidence type="ECO:0000256" key="17">
    <source>
        <dbReference type="ARBA" id="ARBA00051200"/>
    </source>
</evidence>
<evidence type="ECO:0000256" key="2">
    <source>
        <dbReference type="ARBA" id="ARBA00009199"/>
    </source>
</evidence>
<evidence type="ECO:0000256" key="14">
    <source>
        <dbReference type="ARBA" id="ARBA00050481"/>
    </source>
</evidence>
<comment type="catalytic activity">
    <reaction evidence="24">
        <text>(9Z,12Z,15Z)-octadecatrienamide + H2O = (9Z,12Z,15Z)-octadecatrienoate + NH4(+)</text>
        <dbReference type="Rhea" id="RHEA:62976"/>
        <dbReference type="ChEBI" id="CHEBI:15377"/>
        <dbReference type="ChEBI" id="CHEBI:28938"/>
        <dbReference type="ChEBI" id="CHEBI:32387"/>
        <dbReference type="ChEBI" id="CHEBI:142684"/>
    </reaction>
    <physiologicalReaction direction="left-to-right" evidence="24">
        <dbReference type="Rhea" id="RHEA:62977"/>
    </physiologicalReaction>
</comment>
<evidence type="ECO:0000256" key="3">
    <source>
        <dbReference type="ARBA" id="ARBA00012112"/>
    </source>
</evidence>
<organism evidence="42 43">
    <name type="scientific">Clupea harengus</name>
    <name type="common">Atlantic herring</name>
    <dbReference type="NCBI Taxonomy" id="7950"/>
    <lineage>
        <taxon>Eukaryota</taxon>
        <taxon>Metazoa</taxon>
        <taxon>Chordata</taxon>
        <taxon>Craniata</taxon>
        <taxon>Vertebrata</taxon>
        <taxon>Euteleostomi</taxon>
        <taxon>Actinopterygii</taxon>
        <taxon>Neopterygii</taxon>
        <taxon>Teleostei</taxon>
        <taxon>Clupei</taxon>
        <taxon>Clupeiformes</taxon>
        <taxon>Clupeoidei</taxon>
        <taxon>Clupeidae</taxon>
        <taxon>Clupea</taxon>
    </lineage>
</organism>
<dbReference type="GO" id="GO:0017064">
    <property type="term" value="F:fatty acid amide hydrolase activity"/>
    <property type="evidence" value="ECO:0007669"/>
    <property type="project" value="UniProtKB-EC"/>
</dbReference>
<evidence type="ECO:0000313" key="43">
    <source>
        <dbReference type="RefSeq" id="XP_031430314.1"/>
    </source>
</evidence>
<comment type="catalytic activity">
    <reaction evidence="12">
        <text>N-(5Z,8Z,11Z,14Z-eicosatetraenoyl)-L-serine + H2O = (5Z,8Z,11Z,14Z)-eicosatetraenoate + L-serine</text>
        <dbReference type="Rhea" id="RHEA:64116"/>
        <dbReference type="ChEBI" id="CHEBI:15377"/>
        <dbReference type="ChEBI" id="CHEBI:32395"/>
        <dbReference type="ChEBI" id="CHEBI:33384"/>
        <dbReference type="ChEBI" id="CHEBI:149697"/>
    </reaction>
    <physiologicalReaction direction="left-to-right" evidence="12">
        <dbReference type="Rhea" id="RHEA:64117"/>
    </physiologicalReaction>
</comment>
<comment type="catalytic activity">
    <reaction evidence="26">
        <text>N-docosanoyl-ethanolamine + H2O = docosanoate + ethanolamine</text>
        <dbReference type="Rhea" id="RHEA:63128"/>
        <dbReference type="ChEBI" id="CHEBI:15377"/>
        <dbReference type="ChEBI" id="CHEBI:23858"/>
        <dbReference type="ChEBI" id="CHEBI:57603"/>
        <dbReference type="ChEBI" id="CHEBI:146186"/>
    </reaction>
    <physiologicalReaction direction="left-to-right" evidence="26">
        <dbReference type="Rhea" id="RHEA:63129"/>
    </physiologicalReaction>
</comment>
<evidence type="ECO:0000256" key="6">
    <source>
        <dbReference type="ARBA" id="ARBA00022963"/>
    </source>
</evidence>
<keyword evidence="40" id="KW-0472">Membrane</keyword>
<evidence type="ECO:0000256" key="13">
    <source>
        <dbReference type="ARBA" id="ARBA00050403"/>
    </source>
</evidence>
<comment type="catalytic activity">
    <reaction evidence="11">
        <text>N-(5Z,8Z,11Z,14Z-eicosatetraenoyl)-ethanolamine + H2O = ethanolamine + (5Z,8Z,11Z,14Z)-eicosatetraenoate</text>
        <dbReference type="Rhea" id="RHEA:26136"/>
        <dbReference type="ChEBI" id="CHEBI:2700"/>
        <dbReference type="ChEBI" id="CHEBI:15377"/>
        <dbReference type="ChEBI" id="CHEBI:32395"/>
        <dbReference type="ChEBI" id="CHEBI:57603"/>
        <dbReference type="EC" id="3.5.1.99"/>
    </reaction>
    <physiologicalReaction direction="left-to-right" evidence="11">
        <dbReference type="Rhea" id="RHEA:26137"/>
    </physiologicalReaction>
</comment>
<keyword evidence="40" id="KW-0812">Transmembrane</keyword>
<keyword evidence="40" id="KW-1133">Transmembrane helix</keyword>
<keyword evidence="5 43" id="KW-0378">Hydrolase</keyword>
<dbReference type="Pfam" id="PF01425">
    <property type="entry name" value="Amidase"/>
    <property type="match status" value="1"/>
</dbReference>
<comment type="catalytic activity">
    <reaction evidence="32">
        <text>(8Z,11Z,14Z)-eicosatrienamide + H2O = (8Z,11Z,14Z)-eicosatrienoate + NH4(+)</text>
        <dbReference type="Rhea" id="RHEA:62996"/>
        <dbReference type="ChEBI" id="CHEBI:15377"/>
        <dbReference type="ChEBI" id="CHEBI:28938"/>
        <dbReference type="ChEBI" id="CHEBI:71589"/>
        <dbReference type="ChEBI" id="CHEBI:146163"/>
    </reaction>
    <physiologicalReaction direction="left-to-right" evidence="32">
        <dbReference type="Rhea" id="RHEA:62997"/>
    </physiologicalReaction>
</comment>
<feature type="active site" description="Charge relay system" evidence="38">
    <location>
        <position position="225"/>
    </location>
</feature>
<evidence type="ECO:0000256" key="21">
    <source>
        <dbReference type="ARBA" id="ARBA00051492"/>
    </source>
</evidence>
<evidence type="ECO:0000256" key="4">
    <source>
        <dbReference type="ARBA" id="ARBA00022553"/>
    </source>
</evidence>
<comment type="catalytic activity">
    <reaction evidence="29">
        <text>N-tricosanoyl-taurine + H2O = tricosanoate + taurine</text>
        <dbReference type="Rhea" id="RHEA:63164"/>
        <dbReference type="ChEBI" id="CHEBI:15377"/>
        <dbReference type="ChEBI" id="CHEBI:79007"/>
        <dbReference type="ChEBI" id="CHEBI:146197"/>
        <dbReference type="ChEBI" id="CHEBI:507393"/>
    </reaction>
    <physiologicalReaction direction="left-to-right" evidence="29">
        <dbReference type="Rhea" id="RHEA:63165"/>
    </physiologicalReaction>
</comment>
<dbReference type="GO" id="GO:0009062">
    <property type="term" value="P:fatty acid catabolic process"/>
    <property type="evidence" value="ECO:0007669"/>
    <property type="project" value="TreeGrafter"/>
</dbReference>
<dbReference type="PANTHER" id="PTHR45847">
    <property type="entry name" value="FATTY ACID AMIDE HYDROLASE"/>
    <property type="match status" value="1"/>
</dbReference>
<comment type="catalytic activity">
    <reaction evidence="18">
        <text>(11Z)-eicosenamide + H2O = (11Z)-eicosenoate + NH4(+)</text>
        <dbReference type="Rhea" id="RHEA:63120"/>
        <dbReference type="ChEBI" id="CHEBI:15377"/>
        <dbReference type="ChEBI" id="CHEBI:28938"/>
        <dbReference type="ChEBI" id="CHEBI:32426"/>
        <dbReference type="ChEBI" id="CHEBI:146167"/>
    </reaction>
    <physiologicalReaction direction="left-to-right" evidence="18">
        <dbReference type="Rhea" id="RHEA:63121"/>
    </physiologicalReaction>
</comment>
<evidence type="ECO:0000256" key="19">
    <source>
        <dbReference type="ARBA" id="ARBA00051346"/>
    </source>
</evidence>
<dbReference type="SUPFAM" id="SSF75304">
    <property type="entry name" value="Amidase signature (AS) enzymes"/>
    <property type="match status" value="1"/>
</dbReference>
<comment type="catalytic activity">
    <reaction evidence="20">
        <text>N-octadecanoyl ethanolamine + H2O = octadecanoate + ethanolamine</text>
        <dbReference type="Rhea" id="RHEA:63124"/>
        <dbReference type="ChEBI" id="CHEBI:15377"/>
        <dbReference type="ChEBI" id="CHEBI:25629"/>
        <dbReference type="ChEBI" id="CHEBI:57603"/>
        <dbReference type="ChEBI" id="CHEBI:85299"/>
    </reaction>
    <physiologicalReaction direction="left-to-right" evidence="20">
        <dbReference type="Rhea" id="RHEA:63125"/>
    </physiologicalReaction>
</comment>
<evidence type="ECO:0000256" key="37">
    <source>
        <dbReference type="ARBA" id="ARBA00077216"/>
    </source>
</evidence>
<dbReference type="KEGG" id="char:105895150"/>
<evidence type="ECO:0000256" key="38">
    <source>
        <dbReference type="PIRSR" id="PIRSR001221-1"/>
    </source>
</evidence>
<gene>
    <name evidence="43" type="primary">LOC105895150</name>
</gene>
<evidence type="ECO:0000256" key="15">
    <source>
        <dbReference type="ARBA" id="ARBA00050766"/>
    </source>
</evidence>
<sequence>MERTNTEFSLSEMDPTFMSVLAATACGGAALVLFMRYCNRQRMKVKIRKARSRRDASVQQAEQAVQQFSTTKPDAENARIVSLSLTELTKRLQEGSLSPEEALHAYMEKALEVNKRLNCATDILLESREQLSNIENCRDGLLYGVPISIKDNVGYKGHDSTCGVLCKVDEPAEEDCVVVTVLKRQGAIPFIKTNIPQGLLNYDCSNPLFGQSLNPHNLQKTPGGSSGGEGALIGGGGSILGIGTDIGGSIRIPSSFCGICGFKPTSNRISLRGLSSCCRGQKSVLSAVGPMARDVDSLALCMKALLCEDMFALDPTVPPMPFDDKAYLSTKRLRIGYCENDGYLMPSPSMSRAFRETRELLEKAGHTFVPFTPPRIAYAMHELIVKGLLADGAETLLSNLKGGPVDPCLMAQIIPYRLPHWLKKTLSVILRPILPRISASLSALCGVSSVPDLWRQHASVEDYTHEFISEWQRLKMDVLLCPMLGPAFNLNYCGKLTCALSYTVLYNLLNFPAGVVPVSTVTTDDEAQLDNYKGNFGDPWDKFFVKAVKGAVGLPVAVECVALPWQEELCLRFMKEVEQLVKESRK</sequence>
<comment type="catalytic activity">
    <reaction evidence="27">
        <text>(6Z)-octadecenamide + H2O = (6Z)-octadecenoate + NH4(+)</text>
        <dbReference type="Rhea" id="RHEA:63008"/>
        <dbReference type="ChEBI" id="CHEBI:15377"/>
        <dbReference type="ChEBI" id="CHEBI:28938"/>
        <dbReference type="ChEBI" id="CHEBI:32375"/>
        <dbReference type="ChEBI" id="CHEBI:146168"/>
    </reaction>
    <physiologicalReaction direction="left-to-right" evidence="27">
        <dbReference type="Rhea" id="RHEA:63009"/>
    </physiologicalReaction>
</comment>
<dbReference type="Proteomes" id="UP000515152">
    <property type="component" value="Chromosome 10"/>
</dbReference>
<evidence type="ECO:0000256" key="29">
    <source>
        <dbReference type="ARBA" id="ARBA00052634"/>
    </source>
</evidence>
<keyword evidence="6" id="KW-0442">Lipid degradation</keyword>
<feature type="binding site" evidence="39">
    <location>
        <position position="225"/>
    </location>
    <ligand>
        <name>substrate</name>
    </ligand>
</feature>
<evidence type="ECO:0000256" key="16">
    <source>
        <dbReference type="ARBA" id="ARBA00050992"/>
    </source>
</evidence>
<comment type="catalytic activity">
    <reaction evidence="16">
        <text>N-(15Z-tetracosenoyl)-ethanolamine + H2O = (15Z)-tetracosenoate + ethanolamine</text>
        <dbReference type="Rhea" id="RHEA:63144"/>
        <dbReference type="ChEBI" id="CHEBI:15377"/>
        <dbReference type="ChEBI" id="CHEBI:32392"/>
        <dbReference type="ChEBI" id="CHEBI:57603"/>
        <dbReference type="ChEBI" id="CHEBI:146187"/>
    </reaction>
    <physiologicalReaction direction="left-to-right" evidence="16">
        <dbReference type="Rhea" id="RHEA:63145"/>
    </physiologicalReaction>
</comment>
<evidence type="ECO:0000256" key="27">
    <source>
        <dbReference type="ARBA" id="ARBA00052512"/>
    </source>
</evidence>
<evidence type="ECO:0000256" key="22">
    <source>
        <dbReference type="ARBA" id="ARBA00051914"/>
    </source>
</evidence>
<evidence type="ECO:0000256" key="10">
    <source>
        <dbReference type="ARBA" id="ARBA00048052"/>
    </source>
</evidence>
<dbReference type="InterPro" id="IPR023631">
    <property type="entry name" value="Amidase_dom"/>
</dbReference>
<evidence type="ECO:0000256" key="20">
    <source>
        <dbReference type="ARBA" id="ARBA00051454"/>
    </source>
</evidence>
<dbReference type="EC" id="3.5.1.99" evidence="3"/>
<dbReference type="PROSITE" id="PS51257">
    <property type="entry name" value="PROKAR_LIPOPROTEIN"/>
    <property type="match status" value="1"/>
</dbReference>
<comment type="catalytic activity">
    <reaction evidence="17">
        <text>(5Z,8Z,11Z,14Z)-eicosatetraenamide + H2O = (5Z,8Z,11Z,14Z)-eicosatetraenoate + NH4(+)</text>
        <dbReference type="Rhea" id="RHEA:63016"/>
        <dbReference type="ChEBI" id="CHEBI:15377"/>
        <dbReference type="ChEBI" id="CHEBI:28938"/>
        <dbReference type="ChEBI" id="CHEBI:32395"/>
        <dbReference type="ChEBI" id="CHEBI:137830"/>
    </reaction>
    <physiologicalReaction direction="left-to-right" evidence="17">
        <dbReference type="Rhea" id="RHEA:63017"/>
    </physiologicalReaction>
</comment>
<evidence type="ECO:0000256" key="1">
    <source>
        <dbReference type="ARBA" id="ARBA00000208"/>
    </source>
</evidence>
<evidence type="ECO:0000256" key="30">
    <source>
        <dbReference type="ARBA" id="ARBA00052709"/>
    </source>
</evidence>
<feature type="transmembrane region" description="Helical" evidence="40">
    <location>
        <begin position="20"/>
        <end position="39"/>
    </location>
</feature>
<keyword evidence="4" id="KW-0597">Phosphoprotein</keyword>
<comment type="catalytic activity">
    <reaction evidence="25">
        <text>(9Z,12Z)-octadecadienamide + H2O = (9Z,12Z)-octadecadienoate + NH4(+)</text>
        <dbReference type="Rhea" id="RHEA:63020"/>
        <dbReference type="ChEBI" id="CHEBI:15377"/>
        <dbReference type="ChEBI" id="CHEBI:28938"/>
        <dbReference type="ChEBI" id="CHEBI:30245"/>
        <dbReference type="ChEBI" id="CHEBI:82984"/>
    </reaction>
    <physiologicalReaction direction="left-to-right" evidence="25">
        <dbReference type="Rhea" id="RHEA:63021"/>
    </physiologicalReaction>
</comment>
<feature type="binding site" evidence="39">
    <location>
        <position position="199"/>
    </location>
    <ligand>
        <name>substrate</name>
    </ligand>
</feature>
<evidence type="ECO:0000256" key="25">
    <source>
        <dbReference type="ARBA" id="ARBA00052426"/>
    </source>
</evidence>
<proteinExistence type="inferred from homology"/>
<dbReference type="RefSeq" id="XP_031430314.1">
    <property type="nucleotide sequence ID" value="XM_031574454.2"/>
</dbReference>
<comment type="catalytic activity">
    <reaction evidence="10">
        <text>N-(9Z-octadecenoyl) ethanolamine + H2O = ethanolamine + (9Z)-octadecenoate</text>
        <dbReference type="Rhea" id="RHEA:45060"/>
        <dbReference type="ChEBI" id="CHEBI:15377"/>
        <dbReference type="ChEBI" id="CHEBI:30823"/>
        <dbReference type="ChEBI" id="CHEBI:57603"/>
        <dbReference type="ChEBI" id="CHEBI:71466"/>
    </reaction>
    <physiologicalReaction direction="left-to-right" evidence="10">
        <dbReference type="Rhea" id="RHEA:45061"/>
    </physiologicalReaction>
</comment>
<feature type="binding site" evidence="39">
    <location>
        <begin position="246"/>
        <end position="249"/>
    </location>
    <ligand>
        <name>substrate</name>
    </ligand>
</feature>
<evidence type="ECO:0000256" key="28">
    <source>
        <dbReference type="ARBA" id="ARBA00052514"/>
    </source>
</evidence>
<dbReference type="InterPro" id="IPR036928">
    <property type="entry name" value="AS_sf"/>
</dbReference>
<dbReference type="FunFam" id="3.90.1300.10:FF:000001">
    <property type="entry name" value="Fatty-acid amide hydrolase 1"/>
    <property type="match status" value="1"/>
</dbReference>
<reference evidence="43" key="1">
    <citation type="submission" date="2025-08" db="UniProtKB">
        <authorList>
            <consortium name="RefSeq"/>
        </authorList>
    </citation>
    <scope>IDENTIFICATION</scope>
</reference>
<evidence type="ECO:0000256" key="40">
    <source>
        <dbReference type="SAM" id="Phobius"/>
    </source>
</evidence>
<comment type="catalytic activity">
    <reaction evidence="14">
        <text>1-O-methyl-(5Z,8Z,11Z,14Z)-eicosatetraenoate + H2O = methanol + (5Z,8Z,11Z,14Z)-eicosatetraenoate + H(+)</text>
        <dbReference type="Rhea" id="RHEA:63052"/>
        <dbReference type="ChEBI" id="CHEBI:15377"/>
        <dbReference type="ChEBI" id="CHEBI:15378"/>
        <dbReference type="ChEBI" id="CHEBI:17790"/>
        <dbReference type="ChEBI" id="CHEBI:32395"/>
        <dbReference type="ChEBI" id="CHEBI:78033"/>
    </reaction>
    <physiologicalReaction direction="left-to-right" evidence="14">
        <dbReference type="Rhea" id="RHEA:63053"/>
    </physiologicalReaction>
</comment>
<evidence type="ECO:0000259" key="41">
    <source>
        <dbReference type="Pfam" id="PF01425"/>
    </source>
</evidence>
<evidence type="ECO:0000256" key="11">
    <source>
        <dbReference type="ARBA" id="ARBA00048606"/>
    </source>
</evidence>
<evidence type="ECO:0000256" key="26">
    <source>
        <dbReference type="ARBA" id="ARBA00052458"/>
    </source>
</evidence>
<dbReference type="GeneID" id="105895150"/>
<evidence type="ECO:0000313" key="42">
    <source>
        <dbReference type="Proteomes" id="UP000515152"/>
    </source>
</evidence>
<dbReference type="PANTHER" id="PTHR45847:SF6">
    <property type="entry name" value="FATTY ACID AMIDE HYDROLASE"/>
    <property type="match status" value="1"/>
</dbReference>
<evidence type="ECO:0000256" key="31">
    <source>
        <dbReference type="ARBA" id="ARBA00052818"/>
    </source>
</evidence>
<comment type="catalytic activity">
    <reaction evidence="19">
        <text>N-(9Z-hexadecenoyl) ethanolamine + H2O = (9Z)-hexadecenoate + ethanolamine</text>
        <dbReference type="Rhea" id="RHEA:35563"/>
        <dbReference type="ChEBI" id="CHEBI:15377"/>
        <dbReference type="ChEBI" id="CHEBI:32372"/>
        <dbReference type="ChEBI" id="CHEBI:57603"/>
        <dbReference type="ChEBI" id="CHEBI:71465"/>
    </reaction>
    <physiologicalReaction direction="left-to-right" evidence="19">
        <dbReference type="Rhea" id="RHEA:35564"/>
    </physiologicalReaction>
</comment>
<evidence type="ECO:0000256" key="33">
    <source>
        <dbReference type="ARBA" id="ARBA00052906"/>
    </source>
</evidence>
<evidence type="ECO:0000256" key="34">
    <source>
        <dbReference type="ARBA" id="ARBA00073178"/>
    </source>
</evidence>
<comment type="catalytic activity">
    <reaction evidence="22">
        <text>N-docosanoyl-taurine + H2O = docosanoate + taurine</text>
        <dbReference type="Rhea" id="RHEA:63156"/>
        <dbReference type="ChEBI" id="CHEBI:15377"/>
        <dbReference type="ChEBI" id="CHEBI:23858"/>
        <dbReference type="ChEBI" id="CHEBI:146196"/>
        <dbReference type="ChEBI" id="CHEBI:507393"/>
    </reaction>
    <physiologicalReaction direction="left-to-right" evidence="22">
        <dbReference type="Rhea" id="RHEA:63157"/>
    </physiologicalReaction>
</comment>
<comment type="catalytic activity">
    <reaction evidence="30">
        <text>N-(5Z,8Z,11Z,14Z)-eicosatetraenoyl-glycine + H2O = (5Z,8Z,11Z,14Z)-eicosatetraenoate + glycine</text>
        <dbReference type="Rhea" id="RHEA:64108"/>
        <dbReference type="ChEBI" id="CHEBI:15377"/>
        <dbReference type="ChEBI" id="CHEBI:32395"/>
        <dbReference type="ChEBI" id="CHEBI:57305"/>
        <dbReference type="ChEBI" id="CHEBI:59002"/>
    </reaction>
    <physiologicalReaction direction="left-to-right" evidence="30">
        <dbReference type="Rhea" id="RHEA:64109"/>
    </physiologicalReaction>
</comment>
<comment type="catalytic activity">
    <reaction evidence="9">
        <text>2-(5Z,8Z,11Z,14Z-eicosatetraenoyl)-glycerol + H2O = glycerol + (5Z,8Z,11Z,14Z)-eicosatetraenoate + H(+)</text>
        <dbReference type="Rhea" id="RHEA:26132"/>
        <dbReference type="ChEBI" id="CHEBI:15377"/>
        <dbReference type="ChEBI" id="CHEBI:15378"/>
        <dbReference type="ChEBI" id="CHEBI:17754"/>
        <dbReference type="ChEBI" id="CHEBI:32395"/>
        <dbReference type="ChEBI" id="CHEBI:52392"/>
    </reaction>
    <physiologicalReaction direction="left-to-right" evidence="9">
        <dbReference type="Rhea" id="RHEA:26133"/>
    </physiologicalReaction>
</comment>
<comment type="catalytic activity">
    <reaction evidence="28">
        <text>N-(15Z-tetracosenoyl)-taurine + H2O = (15Z)-tetracosenoate + taurine</text>
        <dbReference type="Rhea" id="RHEA:63160"/>
        <dbReference type="ChEBI" id="CHEBI:15377"/>
        <dbReference type="ChEBI" id="CHEBI:32392"/>
        <dbReference type="ChEBI" id="CHEBI:146198"/>
        <dbReference type="ChEBI" id="CHEBI:507393"/>
    </reaction>
    <physiologicalReaction direction="left-to-right" evidence="28">
        <dbReference type="Rhea" id="RHEA:63161"/>
    </physiologicalReaction>
</comment>
<comment type="catalytic activity">
    <reaction evidence="23">
        <text>N-(9Z-octadecenoyl)-taurine + H2O = taurine + (9Z)-octadecenoate</text>
        <dbReference type="Rhea" id="RHEA:63148"/>
        <dbReference type="ChEBI" id="CHEBI:15377"/>
        <dbReference type="ChEBI" id="CHEBI:30823"/>
        <dbReference type="ChEBI" id="CHEBI:146191"/>
        <dbReference type="ChEBI" id="CHEBI:507393"/>
    </reaction>
    <physiologicalReaction direction="left-to-right" evidence="23">
        <dbReference type="Rhea" id="RHEA:63149"/>
    </physiologicalReaction>
</comment>
<dbReference type="Gene3D" id="3.90.1300.10">
    <property type="entry name" value="Amidase signature (AS) domain"/>
    <property type="match status" value="1"/>
</dbReference>
<evidence type="ECO:0000256" key="7">
    <source>
        <dbReference type="ARBA" id="ARBA00023098"/>
    </source>
</evidence>
<comment type="catalytic activity">
    <reaction evidence="1">
        <text>(9Z)-octadecenamide + H2O = (9Z)-octadecenoate + NH4(+)</text>
        <dbReference type="Rhea" id="RHEA:26506"/>
        <dbReference type="ChEBI" id="CHEBI:15377"/>
        <dbReference type="ChEBI" id="CHEBI:28938"/>
        <dbReference type="ChEBI" id="CHEBI:30823"/>
        <dbReference type="ChEBI" id="CHEBI:116314"/>
        <dbReference type="EC" id="3.5.1.99"/>
    </reaction>
    <physiologicalReaction direction="left-to-right" evidence="1">
        <dbReference type="Rhea" id="RHEA:26507"/>
    </physiologicalReaction>
</comment>
<evidence type="ECO:0000256" key="23">
    <source>
        <dbReference type="ARBA" id="ARBA00052289"/>
    </source>
</evidence>